<feature type="compositionally biased region" description="Acidic residues" evidence="3">
    <location>
        <begin position="639"/>
        <end position="649"/>
    </location>
</feature>
<dbReference type="GO" id="GO:0005634">
    <property type="term" value="C:nucleus"/>
    <property type="evidence" value="ECO:0007669"/>
    <property type="project" value="TreeGrafter"/>
</dbReference>
<comment type="similarity">
    <text evidence="1">Belongs to the SAPS family.</text>
</comment>
<dbReference type="GO" id="GO:0019888">
    <property type="term" value="F:protein phosphatase regulator activity"/>
    <property type="evidence" value="ECO:0007669"/>
    <property type="project" value="TreeGrafter"/>
</dbReference>
<dbReference type="Pfam" id="PF04499">
    <property type="entry name" value="SAPS"/>
    <property type="match status" value="1"/>
</dbReference>
<feature type="region of interest" description="Disordered" evidence="3">
    <location>
        <begin position="840"/>
        <end position="1006"/>
    </location>
</feature>
<feature type="compositionally biased region" description="Polar residues" evidence="3">
    <location>
        <begin position="604"/>
        <end position="615"/>
    </location>
</feature>
<proteinExistence type="inferred from homology"/>
<feature type="compositionally biased region" description="Low complexity" evidence="3">
    <location>
        <begin position="941"/>
        <end position="1006"/>
    </location>
</feature>
<protein>
    <submittedName>
        <fullName evidence="4">Uncharacterized protein</fullName>
    </submittedName>
</protein>
<feature type="region of interest" description="Disordered" evidence="3">
    <location>
        <begin position="603"/>
        <end position="673"/>
    </location>
</feature>
<keyword evidence="2" id="KW-0131">Cell cycle</keyword>
<evidence type="ECO:0000256" key="2">
    <source>
        <dbReference type="ARBA" id="ARBA00023306"/>
    </source>
</evidence>
<dbReference type="PANTHER" id="PTHR12634:SF8">
    <property type="entry name" value="FIERY MOUNTAIN, ISOFORM D"/>
    <property type="match status" value="1"/>
</dbReference>
<sequence length="1006" mass="108296">MFWDSLSMQSDIDALLSKEGVTLAEVLDYENVLQECKSQNPKLIQYLNRTENFDALIDLIIQEPAADLDDNIRFMHSNMACEILTSDVPSFKTHLVENQNFLNKLYSFLVKEPPLNPLLTSFFCKTFGMLIAKQNEQDYFSYKSVCLQVLEFIKSKKGFLPSMLKHFGNQVVSDLLLSHITDIEDAELKSELLEWLNEQKLVAEIIALLKQPGQDQKHYNASQFLIELIKISRCKRQNEQQDKVTSDPILDTLESEETTKQLLDIILEANGEESAIIAGIQIILRLLENTIIQEPVSDTALQIVIDAEKEHHDLVVARLASVIKLRVADLVAILKNPPAKPDIVTTFGTLSPPLGNVRLQICYLFTVLIETENKELIAAICETDYFDTLLNLFEQYIWNNFLHGRVKVCINYAVASFDQGDGSSGEGDNKLAISSLQRYIITDFQLAPKLLKLFVDAVTPNESLCVKQLGYTGHLIEMCDTLMTSVNLSKEFRGMVHATLTDEEQMSNWTCYMESDDSQLLNRLGRQKKFLAGQDPYRICSLEREPLGEMMPFDTPPSKVEMDQLLECINNAFNNFDFADELNASEGTSDRWDDFGDSAAQILTLPNSRPPTNLDSLAGDDPFGMQSAMFGERAKTHDDDDGDDGEDGDPFAPLQSATGGGAQDNDDDHHASKHMLLGDDGLLGQKSDFDFGALASSGLVDSESNSDVPLTGGMNHNILKFLQAVNETGPPSAALLEDNFADFESALGAVGNAAMTTTAAASSNPSFGGLSLSAATSGDGTMLDPAGAAAAFDAASALFDFENADIFNANSIPPTVDLATPSGGEVGKVPESVQQDPFLETAEESTDAKDAQEVSDSNVNGKVVDSTQTVADVPTAVSSDNETMAAADSAVERKEAGGSTEEKAVSPATCTDVEKSEAANGDESTSSSSSSSSMTPKEEASNSAASSSTAAAAAPAPATVPESAPASVEETAASTAAPAVEATAATSDSSSSSAADASDTSGSTDN</sequence>
<dbReference type="PANTHER" id="PTHR12634">
    <property type="entry name" value="SIT4 YEAST -ASSOCIATING PROTEIN-RELATED"/>
    <property type="match status" value="1"/>
</dbReference>
<dbReference type="GO" id="GO:0019903">
    <property type="term" value="F:protein phosphatase binding"/>
    <property type="evidence" value="ECO:0007669"/>
    <property type="project" value="InterPro"/>
</dbReference>
<dbReference type="VEuPathDB" id="VectorBase:AMEM21_015668"/>
<evidence type="ECO:0000256" key="3">
    <source>
        <dbReference type="SAM" id="MobiDB-lite"/>
    </source>
</evidence>
<dbReference type="GO" id="GO:0005829">
    <property type="term" value="C:cytosol"/>
    <property type="evidence" value="ECO:0007669"/>
    <property type="project" value="TreeGrafter"/>
</dbReference>
<dbReference type="EnsemblMetazoa" id="AMEM012217-RA">
    <property type="protein sequence ID" value="AMEM012217-PA"/>
    <property type="gene ID" value="AMEM012217"/>
</dbReference>
<feature type="compositionally biased region" description="Basic and acidic residues" evidence="3">
    <location>
        <begin position="890"/>
        <end position="904"/>
    </location>
</feature>
<evidence type="ECO:0000256" key="1">
    <source>
        <dbReference type="ARBA" id="ARBA00006180"/>
    </source>
</evidence>
<dbReference type="Proteomes" id="UP000075903">
    <property type="component" value="Unassembled WGS sequence"/>
</dbReference>
<reference evidence="4" key="1">
    <citation type="submission" date="2020-05" db="UniProtKB">
        <authorList>
            <consortium name="EnsemblMetazoa"/>
        </authorList>
    </citation>
    <scope>IDENTIFICATION</scope>
    <source>
        <strain evidence="4">MAF</strain>
    </source>
</reference>
<feature type="compositionally biased region" description="Polar residues" evidence="3">
    <location>
        <begin position="854"/>
        <end position="882"/>
    </location>
</feature>
<evidence type="ECO:0000313" key="4">
    <source>
        <dbReference type="EnsemblMetazoa" id="AMEM012217-PA"/>
    </source>
</evidence>
<name>A0A182VBN2_ANOME</name>
<organism evidence="4 5">
    <name type="scientific">Anopheles merus</name>
    <name type="common">Mosquito</name>
    <dbReference type="NCBI Taxonomy" id="30066"/>
    <lineage>
        <taxon>Eukaryota</taxon>
        <taxon>Metazoa</taxon>
        <taxon>Ecdysozoa</taxon>
        <taxon>Arthropoda</taxon>
        <taxon>Hexapoda</taxon>
        <taxon>Insecta</taxon>
        <taxon>Pterygota</taxon>
        <taxon>Neoptera</taxon>
        <taxon>Endopterygota</taxon>
        <taxon>Diptera</taxon>
        <taxon>Nematocera</taxon>
        <taxon>Culicoidea</taxon>
        <taxon>Culicidae</taxon>
        <taxon>Anophelinae</taxon>
        <taxon>Anopheles</taxon>
    </lineage>
</organism>
<dbReference type="VEuPathDB" id="VectorBase:AMEM012217"/>
<accession>A0A182VBN2</accession>
<keyword evidence="5" id="KW-1185">Reference proteome</keyword>
<dbReference type="SUPFAM" id="SSF48371">
    <property type="entry name" value="ARM repeat"/>
    <property type="match status" value="1"/>
</dbReference>
<dbReference type="InterPro" id="IPR016024">
    <property type="entry name" value="ARM-type_fold"/>
</dbReference>
<dbReference type="STRING" id="30066.A0A182VBN2"/>
<evidence type="ECO:0000313" key="5">
    <source>
        <dbReference type="Proteomes" id="UP000075903"/>
    </source>
</evidence>
<dbReference type="InterPro" id="IPR007587">
    <property type="entry name" value="SAPS"/>
</dbReference>
<feature type="compositionally biased region" description="Low complexity" evidence="3">
    <location>
        <begin position="924"/>
        <end position="933"/>
    </location>
</feature>
<dbReference type="AlphaFoldDB" id="A0A182VBN2"/>